<feature type="compositionally biased region" description="Polar residues" evidence="12">
    <location>
        <begin position="1040"/>
        <end position="1054"/>
    </location>
</feature>
<keyword evidence="3" id="KW-0808">Transferase</keyword>
<evidence type="ECO:0000256" key="3">
    <source>
        <dbReference type="ARBA" id="ARBA00022679"/>
    </source>
</evidence>
<dbReference type="InterPro" id="IPR000270">
    <property type="entry name" value="PB1_dom"/>
</dbReference>
<dbReference type="CDD" id="cd06410">
    <property type="entry name" value="PB1_UP2"/>
    <property type="match status" value="1"/>
</dbReference>
<dbReference type="SMART" id="SM00666">
    <property type="entry name" value="PB1"/>
    <property type="match status" value="1"/>
</dbReference>
<evidence type="ECO:0000313" key="15">
    <source>
        <dbReference type="EMBL" id="URE24108.1"/>
    </source>
</evidence>
<evidence type="ECO:0000256" key="1">
    <source>
        <dbReference type="ARBA" id="ARBA00004479"/>
    </source>
</evidence>
<evidence type="ECO:0000256" key="5">
    <source>
        <dbReference type="ARBA" id="ARBA00022729"/>
    </source>
</evidence>
<gene>
    <name evidence="15" type="ORF">MUK42_29726</name>
</gene>
<feature type="compositionally biased region" description="Basic and acidic residues" evidence="12">
    <location>
        <begin position="1005"/>
        <end position="1015"/>
    </location>
</feature>
<dbReference type="GO" id="GO:0016020">
    <property type="term" value="C:membrane"/>
    <property type="evidence" value="ECO:0007669"/>
    <property type="project" value="UniProtKB-SubCell"/>
</dbReference>
<evidence type="ECO:0000313" key="16">
    <source>
        <dbReference type="Proteomes" id="UP001055439"/>
    </source>
</evidence>
<keyword evidence="6 11" id="KW-0547">Nucleotide-binding</keyword>
<dbReference type="InterPro" id="IPR001245">
    <property type="entry name" value="Ser-Thr/Tyr_kinase_cat_dom"/>
</dbReference>
<evidence type="ECO:0000256" key="13">
    <source>
        <dbReference type="SAM" id="Phobius"/>
    </source>
</evidence>
<dbReference type="Pfam" id="PF00564">
    <property type="entry name" value="PB1"/>
    <property type="match status" value="1"/>
</dbReference>
<dbReference type="InterPro" id="IPR025287">
    <property type="entry name" value="WAK_GUB"/>
</dbReference>
<dbReference type="InterPro" id="IPR032872">
    <property type="entry name" value="WAK_assoc_C"/>
</dbReference>
<dbReference type="Proteomes" id="UP001055439">
    <property type="component" value="Chromosome 8"/>
</dbReference>
<dbReference type="Gene3D" id="3.10.20.90">
    <property type="entry name" value="Phosphatidylinositol 3-kinase Catalytic Subunit, Chain A, domain 1"/>
    <property type="match status" value="1"/>
</dbReference>
<dbReference type="SUPFAM" id="SSF54277">
    <property type="entry name" value="CAD &amp; PB1 domains"/>
    <property type="match status" value="1"/>
</dbReference>
<keyword evidence="7 11" id="KW-0067">ATP-binding</keyword>
<reference evidence="15" key="1">
    <citation type="submission" date="2022-05" db="EMBL/GenBank/DDBJ databases">
        <title>The Musa troglodytarum L. genome provides insights into the mechanism of non-climacteric behaviour and enrichment of carotenoids.</title>
        <authorList>
            <person name="Wang J."/>
        </authorList>
    </citation>
    <scope>NUCLEOTIDE SEQUENCE</scope>
    <source>
        <tissue evidence="15">Leaf</tissue>
    </source>
</reference>
<dbReference type="PANTHER" id="PTHR27009">
    <property type="entry name" value="RUST RESISTANCE KINASE LR10-RELATED"/>
    <property type="match status" value="1"/>
</dbReference>
<dbReference type="Gene3D" id="1.10.510.10">
    <property type="entry name" value="Transferase(Phosphotransferase) domain 1"/>
    <property type="match status" value="1"/>
</dbReference>
<evidence type="ECO:0000256" key="4">
    <source>
        <dbReference type="ARBA" id="ARBA00022692"/>
    </source>
</evidence>
<accession>A0A9E7H6G4</accession>
<dbReference type="PROSITE" id="PS50011">
    <property type="entry name" value="PROTEIN_KINASE_DOM"/>
    <property type="match status" value="1"/>
</dbReference>
<feature type="transmembrane region" description="Helical" evidence="13">
    <location>
        <begin position="6"/>
        <end position="23"/>
    </location>
</feature>
<feature type="region of interest" description="Disordered" evidence="12">
    <location>
        <begin position="866"/>
        <end position="942"/>
    </location>
</feature>
<protein>
    <submittedName>
        <fullName evidence="15">Lipid phosphate phosphatase</fullName>
    </submittedName>
</protein>
<keyword evidence="2" id="KW-0723">Serine/threonine-protein kinase</keyword>
<name>A0A9E7H6G4_9LILI</name>
<dbReference type="Pfam" id="PF07714">
    <property type="entry name" value="PK_Tyr_Ser-Thr"/>
    <property type="match status" value="1"/>
</dbReference>
<sequence length="1278" mass="139344">MRANSLPSFTLLLSILVLFLISFSRRIEPAAAGGEETGGCEVSSCCGDAANIRDPFWFSGGNAFFGDPAYEVECRGGLRILTNSLGGGSYFIKHIFYDNKSFVVANTQFARGDCPVPRDDSQFGLHDHFDHHFTISTANKVLFLFRNCSEIPPGHHEGIQCASDTFADLAESYDYSKPPNWSSKCEVVSAPVLPYGAEEESGRTNYEELLKNGFLVEWWSNPEGCEECKESGGKCGSDHQTGDFVCHCPGGWDDPGSCGKFHNFHKKWIAIGPVVGLVSFLLVCAALFFYENGFDLSNIFLNKTDNTQNIEAFLNNYGSVAPKRYKYSDLKNMTNSFREKLGAGGYGSVKGTLQDGRVVAVKILSKSKENGAEFMNEVASIGRTSHVNIVGLLGFCLDGHRRALIYEFMANGSLEKYIFRISQRKLFLGANYEDFSPKISDFGLAKLCSQKETILSVADARGTAGYIAPEVFCRSVGVASTKSDVYSYGMMILEMAGGRKNVKAHADRTSEVYFPHWVYEHVDRGGELRAYDVTAETEEIARKMVLVGLWCIQMVPADRPSMSRVVEMLEGRISDIEMPPKPYLSSPPGSDATPPRAPRLHVGRDLSRTEKRPDPALRSPPLLPPSYPNPPGSIQAGRSLPHLARCDDGTGGDGHLRRRRCPRLCGLRRLLPSLSRRRLVGRTVLFVCRRGGVVAPPADVQLRGPHRPPPHRQALCYLGGETRIVVVDRHSSLADLSAKLSRTLLGGRPFSLKYQLPNEDLDSLISVATDEDLDNMIEEFDRISAAAGGVAGGSTRSPRLRLFLFPSKPESGHSSTIGSLLDESKSGTWVVDALNSAIGCMGMDGLPRDFSADSASINGILGLEDNSSVHSRSGAHRDPEQLGLHRPDSSCKLGRHGLEAHSVPDSQMLDKSSSFGSTSSAPSLSNLPPIPVPTDDRPADHRIAGLDDHLAHMRFSPDSATSQRPNEGFKEPIYAPQRPPPPNPLPTDSVSSPTISATENFNRVFSDDERSEHAGLRKLPQPPKPTQIGATALDPASRPTYLNPNSDPKVSSDLSYRDPLPTDAPGHVLPVMQTEQLQQQHFHPHLYQQQPQFIPRNPHYIHHPAMPSYYPTSAHPTQQSHPFDPQLPLYYMHVGHPVPYPLAAVQPNLADPNSASLSGMLAVPVSGVPTKHDLPPSMYRAAAQGPAPAALQPQLISVSSNQAHAYAGTGYQLMQQPHLSQSPAAMANYGYEVAAAPGHPQMYYSQASSQPGRTLQYQTMSSTTVIPDAAASEDSNAS</sequence>
<dbReference type="OrthoDB" id="774308at2759"/>
<feature type="compositionally biased region" description="Pro residues" evidence="12">
    <location>
        <begin position="621"/>
        <end position="631"/>
    </location>
</feature>
<dbReference type="PROSITE" id="PS01186">
    <property type="entry name" value="EGF_2"/>
    <property type="match status" value="1"/>
</dbReference>
<keyword evidence="16" id="KW-1185">Reference proteome</keyword>
<feature type="compositionally biased region" description="Low complexity" evidence="12">
    <location>
        <begin position="912"/>
        <end position="925"/>
    </location>
</feature>
<evidence type="ECO:0000256" key="12">
    <source>
        <dbReference type="SAM" id="MobiDB-lite"/>
    </source>
</evidence>
<dbReference type="PROSITE" id="PS00107">
    <property type="entry name" value="PROTEIN_KINASE_ATP"/>
    <property type="match status" value="1"/>
</dbReference>
<dbReference type="EMBL" id="CP097510">
    <property type="protein sequence ID" value="URE24108.1"/>
    <property type="molecule type" value="Genomic_DNA"/>
</dbReference>
<evidence type="ECO:0000256" key="6">
    <source>
        <dbReference type="ARBA" id="ARBA00022741"/>
    </source>
</evidence>
<dbReference type="InterPro" id="IPR017441">
    <property type="entry name" value="Protein_kinase_ATP_BS"/>
</dbReference>
<dbReference type="Pfam" id="PF00069">
    <property type="entry name" value="Pkinase"/>
    <property type="match status" value="1"/>
</dbReference>
<feature type="compositionally biased region" description="Basic and acidic residues" evidence="12">
    <location>
        <begin position="875"/>
        <end position="889"/>
    </location>
</feature>
<dbReference type="InterPro" id="IPR011009">
    <property type="entry name" value="Kinase-like_dom_sf"/>
</dbReference>
<evidence type="ECO:0000256" key="11">
    <source>
        <dbReference type="PROSITE-ProRule" id="PRU10141"/>
    </source>
</evidence>
<keyword evidence="10" id="KW-0325">Glycoprotein</keyword>
<proteinExistence type="predicted"/>
<dbReference type="Gene3D" id="3.30.200.20">
    <property type="entry name" value="Phosphorylase Kinase, domain 1"/>
    <property type="match status" value="1"/>
</dbReference>
<dbReference type="GO" id="GO:0004674">
    <property type="term" value="F:protein serine/threonine kinase activity"/>
    <property type="evidence" value="ECO:0007669"/>
    <property type="project" value="UniProtKB-KW"/>
</dbReference>
<dbReference type="InterPro" id="IPR045874">
    <property type="entry name" value="LRK10/LRL21-25-like"/>
</dbReference>
<evidence type="ECO:0000256" key="2">
    <source>
        <dbReference type="ARBA" id="ARBA00022527"/>
    </source>
</evidence>
<comment type="subcellular location">
    <subcellularLocation>
        <location evidence="1">Membrane</location>
        <topology evidence="1">Single-pass type I membrane protein</topology>
    </subcellularLocation>
</comment>
<feature type="region of interest" description="Disordered" evidence="12">
    <location>
        <begin position="577"/>
        <end position="658"/>
    </location>
</feature>
<evidence type="ECO:0000259" key="14">
    <source>
        <dbReference type="PROSITE" id="PS50011"/>
    </source>
</evidence>
<evidence type="ECO:0000256" key="9">
    <source>
        <dbReference type="ARBA" id="ARBA00023136"/>
    </source>
</evidence>
<keyword evidence="2" id="KW-0418">Kinase</keyword>
<feature type="compositionally biased region" description="Basic and acidic residues" evidence="12">
    <location>
        <begin position="602"/>
        <end position="615"/>
    </location>
</feature>
<feature type="compositionally biased region" description="Polar residues" evidence="12">
    <location>
        <begin position="991"/>
        <end position="1003"/>
    </location>
</feature>
<keyword evidence="4 13" id="KW-0812">Transmembrane</keyword>
<keyword evidence="5" id="KW-0732">Signal</keyword>
<dbReference type="Pfam" id="PF14380">
    <property type="entry name" value="WAK_assoc"/>
    <property type="match status" value="1"/>
</dbReference>
<dbReference type="InterPro" id="IPR000719">
    <property type="entry name" value="Prot_kinase_dom"/>
</dbReference>
<feature type="domain" description="Protein kinase" evidence="14">
    <location>
        <begin position="335"/>
        <end position="584"/>
    </location>
</feature>
<evidence type="ECO:0000256" key="7">
    <source>
        <dbReference type="ARBA" id="ARBA00022840"/>
    </source>
</evidence>
<dbReference type="GO" id="GO:0005524">
    <property type="term" value="F:ATP binding"/>
    <property type="evidence" value="ECO:0007669"/>
    <property type="project" value="UniProtKB-UniRule"/>
</dbReference>
<keyword evidence="8 13" id="KW-1133">Transmembrane helix</keyword>
<dbReference type="SUPFAM" id="SSF56112">
    <property type="entry name" value="Protein kinase-like (PK-like)"/>
    <property type="match status" value="1"/>
</dbReference>
<dbReference type="GO" id="GO:0030247">
    <property type="term" value="F:polysaccharide binding"/>
    <property type="evidence" value="ECO:0007669"/>
    <property type="project" value="InterPro"/>
</dbReference>
<dbReference type="Pfam" id="PF13947">
    <property type="entry name" value="GUB_WAK_bind"/>
    <property type="match status" value="1"/>
</dbReference>
<dbReference type="AlphaFoldDB" id="A0A9E7H6G4"/>
<evidence type="ECO:0000256" key="10">
    <source>
        <dbReference type="ARBA" id="ARBA00023180"/>
    </source>
</evidence>
<organism evidence="15 16">
    <name type="scientific">Musa troglodytarum</name>
    <name type="common">fe'i banana</name>
    <dbReference type="NCBI Taxonomy" id="320322"/>
    <lineage>
        <taxon>Eukaryota</taxon>
        <taxon>Viridiplantae</taxon>
        <taxon>Streptophyta</taxon>
        <taxon>Embryophyta</taxon>
        <taxon>Tracheophyta</taxon>
        <taxon>Spermatophyta</taxon>
        <taxon>Magnoliopsida</taxon>
        <taxon>Liliopsida</taxon>
        <taxon>Zingiberales</taxon>
        <taxon>Musaceae</taxon>
        <taxon>Musa</taxon>
    </lineage>
</organism>
<feature type="region of interest" description="Disordered" evidence="12">
    <location>
        <begin position="956"/>
        <end position="1065"/>
    </location>
</feature>
<dbReference type="InterPro" id="IPR000742">
    <property type="entry name" value="EGF"/>
</dbReference>
<feature type="binding site" evidence="11">
    <location>
        <position position="362"/>
    </location>
    <ligand>
        <name>ATP</name>
        <dbReference type="ChEBI" id="CHEBI:30616"/>
    </ligand>
</feature>
<feature type="transmembrane region" description="Helical" evidence="13">
    <location>
        <begin position="268"/>
        <end position="290"/>
    </location>
</feature>
<keyword evidence="9 13" id="KW-0472">Membrane</keyword>
<dbReference type="FunFam" id="3.30.200.20:FF:000178">
    <property type="entry name" value="serine/threonine-protein kinase PBS1-like"/>
    <property type="match status" value="1"/>
</dbReference>
<evidence type="ECO:0000256" key="8">
    <source>
        <dbReference type="ARBA" id="ARBA00022989"/>
    </source>
</evidence>